<evidence type="ECO:0000256" key="1">
    <source>
        <dbReference type="ARBA" id="ARBA00013860"/>
    </source>
</evidence>
<organism evidence="9 10">
    <name type="scientific">Wenjunlia vitaminophila</name>
    <name type="common">Streptomyces vitaminophilus</name>
    <dbReference type="NCBI Taxonomy" id="76728"/>
    <lineage>
        <taxon>Bacteria</taxon>
        <taxon>Bacillati</taxon>
        <taxon>Actinomycetota</taxon>
        <taxon>Actinomycetes</taxon>
        <taxon>Kitasatosporales</taxon>
        <taxon>Streptomycetaceae</taxon>
        <taxon>Wenjunlia</taxon>
    </lineage>
</organism>
<dbReference type="GO" id="GO:0000976">
    <property type="term" value="F:transcription cis-regulatory region binding"/>
    <property type="evidence" value="ECO:0007669"/>
    <property type="project" value="TreeGrafter"/>
</dbReference>
<gene>
    <name evidence="7" type="primary">mraZ</name>
    <name evidence="9" type="ORF">AQ490_17080</name>
</gene>
<comment type="subcellular location">
    <subcellularLocation>
        <location evidence="7">Cytoplasm</location>
        <location evidence="7">Nucleoid</location>
    </subcellularLocation>
</comment>
<dbReference type="OrthoDB" id="9807753at2"/>
<accession>A0A0T6LVH0</accession>
<evidence type="ECO:0000256" key="2">
    <source>
        <dbReference type="ARBA" id="ARBA00022490"/>
    </source>
</evidence>
<evidence type="ECO:0000256" key="4">
    <source>
        <dbReference type="ARBA" id="ARBA00023015"/>
    </source>
</evidence>
<dbReference type="PANTHER" id="PTHR34701">
    <property type="entry name" value="TRANSCRIPTIONAL REGULATOR MRAZ"/>
    <property type="match status" value="1"/>
</dbReference>
<dbReference type="SUPFAM" id="SSF89447">
    <property type="entry name" value="AbrB/MazE/MraZ-like"/>
    <property type="match status" value="1"/>
</dbReference>
<dbReference type="HAMAP" id="MF_01008">
    <property type="entry name" value="MraZ"/>
    <property type="match status" value="1"/>
</dbReference>
<keyword evidence="5 7" id="KW-0238">DNA-binding</keyword>
<dbReference type="GO" id="GO:0003700">
    <property type="term" value="F:DNA-binding transcription factor activity"/>
    <property type="evidence" value="ECO:0007669"/>
    <property type="project" value="UniProtKB-UniRule"/>
</dbReference>
<evidence type="ECO:0000259" key="8">
    <source>
        <dbReference type="PROSITE" id="PS51740"/>
    </source>
</evidence>
<dbReference type="EMBL" id="LLZU01000006">
    <property type="protein sequence ID" value="KRV50126.1"/>
    <property type="molecule type" value="Genomic_DNA"/>
</dbReference>
<feature type="domain" description="SpoVT-AbrB" evidence="8">
    <location>
        <begin position="76"/>
        <end position="119"/>
    </location>
</feature>
<comment type="subunit">
    <text evidence="7">Forms oligomers.</text>
</comment>
<dbReference type="GO" id="GO:0005737">
    <property type="term" value="C:cytoplasm"/>
    <property type="evidence" value="ECO:0007669"/>
    <property type="project" value="UniProtKB-UniRule"/>
</dbReference>
<dbReference type="InterPro" id="IPR035642">
    <property type="entry name" value="MraZ_N"/>
</dbReference>
<evidence type="ECO:0000256" key="6">
    <source>
        <dbReference type="ARBA" id="ARBA00023163"/>
    </source>
</evidence>
<dbReference type="AlphaFoldDB" id="A0A0T6LVH0"/>
<proteinExistence type="inferred from homology"/>
<feature type="domain" description="SpoVT-AbrB" evidence="8">
    <location>
        <begin position="5"/>
        <end position="47"/>
    </location>
</feature>
<name>A0A0T6LVH0_WENVI</name>
<dbReference type="RefSeq" id="WP_018382655.1">
    <property type="nucleotide sequence ID" value="NZ_LLZU01000006.1"/>
</dbReference>
<sequence>MFLGTYEPRLDDKCRLVLPAKFRDQLAEGLVITKGQEHCLCVWPAAEFAAVTRRMGRAPVTSRSARDYLRVLFAGATDEIPDRQGRIVIPRALREYAGLRRDCTVIGANTRVEVWDSAAWRQYLAAQDETFAELSQEVLPGLP</sequence>
<dbReference type="PANTHER" id="PTHR34701:SF1">
    <property type="entry name" value="TRANSCRIPTIONAL REGULATOR MRAZ"/>
    <property type="match status" value="1"/>
</dbReference>
<dbReference type="GO" id="GO:0009295">
    <property type="term" value="C:nucleoid"/>
    <property type="evidence" value="ECO:0007669"/>
    <property type="project" value="UniProtKB-SubCell"/>
</dbReference>
<dbReference type="InterPro" id="IPR020603">
    <property type="entry name" value="MraZ_dom"/>
</dbReference>
<dbReference type="CDD" id="cd16321">
    <property type="entry name" value="MraZ_C"/>
    <property type="match status" value="1"/>
</dbReference>
<keyword evidence="10" id="KW-1185">Reference proteome</keyword>
<evidence type="ECO:0000313" key="10">
    <source>
        <dbReference type="Proteomes" id="UP000050867"/>
    </source>
</evidence>
<comment type="similarity">
    <text evidence="7">Belongs to the MraZ family.</text>
</comment>
<comment type="caution">
    <text evidence="9">The sequence shown here is derived from an EMBL/GenBank/DDBJ whole genome shotgun (WGS) entry which is preliminary data.</text>
</comment>
<dbReference type="NCBIfam" id="TIGR00242">
    <property type="entry name" value="division/cell wall cluster transcriptional repressor MraZ"/>
    <property type="match status" value="1"/>
</dbReference>
<protein>
    <recommendedName>
        <fullName evidence="1 7">Transcriptional regulator MraZ</fullName>
    </recommendedName>
</protein>
<dbReference type="STRING" id="76728.AQ490_17080"/>
<dbReference type="eggNOG" id="COG2001">
    <property type="taxonomic scope" value="Bacteria"/>
</dbReference>
<dbReference type="CDD" id="cd16320">
    <property type="entry name" value="MraZ_N"/>
    <property type="match status" value="1"/>
</dbReference>
<dbReference type="InterPro" id="IPR007159">
    <property type="entry name" value="SpoVT-AbrB_dom"/>
</dbReference>
<evidence type="ECO:0000256" key="7">
    <source>
        <dbReference type="HAMAP-Rule" id="MF_01008"/>
    </source>
</evidence>
<keyword evidence="4 7" id="KW-0805">Transcription regulation</keyword>
<keyword evidence="6 7" id="KW-0804">Transcription</keyword>
<dbReference type="PROSITE" id="PS51740">
    <property type="entry name" value="SPOVT_ABRB"/>
    <property type="match status" value="2"/>
</dbReference>
<reference evidence="9 10" key="1">
    <citation type="submission" date="2015-10" db="EMBL/GenBank/DDBJ databases">
        <title>Draft genome sequence of pyrrolomycin-producing Streptomyces vitaminophilus.</title>
        <authorList>
            <person name="Graham D.E."/>
            <person name="Mahan K.M."/>
            <person name="Klingeman D.M."/>
            <person name="Hettich R.L."/>
            <person name="Parry R.J."/>
        </authorList>
    </citation>
    <scope>NUCLEOTIDE SEQUENCE [LARGE SCALE GENOMIC DNA]</scope>
    <source>
        <strain evidence="9 10">ATCC 31673</strain>
    </source>
</reference>
<evidence type="ECO:0000256" key="5">
    <source>
        <dbReference type="ARBA" id="ARBA00023125"/>
    </source>
</evidence>
<dbReference type="Pfam" id="PF02381">
    <property type="entry name" value="MraZ"/>
    <property type="match status" value="2"/>
</dbReference>
<dbReference type="GO" id="GO:2000143">
    <property type="term" value="P:negative regulation of DNA-templated transcription initiation"/>
    <property type="evidence" value="ECO:0007669"/>
    <property type="project" value="TreeGrafter"/>
</dbReference>
<keyword evidence="3" id="KW-0677">Repeat</keyword>
<evidence type="ECO:0000313" key="9">
    <source>
        <dbReference type="EMBL" id="KRV50126.1"/>
    </source>
</evidence>
<dbReference type="InterPro" id="IPR037914">
    <property type="entry name" value="SpoVT-AbrB_sf"/>
</dbReference>
<dbReference type="Gene3D" id="3.40.1550.20">
    <property type="entry name" value="Transcriptional regulator MraZ domain"/>
    <property type="match status" value="1"/>
</dbReference>
<dbReference type="InterPro" id="IPR003444">
    <property type="entry name" value="MraZ"/>
</dbReference>
<dbReference type="InterPro" id="IPR035644">
    <property type="entry name" value="MraZ_C"/>
</dbReference>
<evidence type="ECO:0000256" key="3">
    <source>
        <dbReference type="ARBA" id="ARBA00022737"/>
    </source>
</evidence>
<dbReference type="InterPro" id="IPR038619">
    <property type="entry name" value="MraZ_sf"/>
</dbReference>
<dbReference type="Proteomes" id="UP000050867">
    <property type="component" value="Unassembled WGS sequence"/>
</dbReference>
<keyword evidence="2 7" id="KW-0963">Cytoplasm</keyword>